<evidence type="ECO:0000259" key="1">
    <source>
        <dbReference type="Pfam" id="PF02558"/>
    </source>
</evidence>
<gene>
    <name evidence="2" type="ORF">EEI45_08360</name>
</gene>
<keyword evidence="3" id="KW-1185">Reference proteome</keyword>
<reference evidence="2 3" key="1">
    <citation type="journal article" date="2020" name="Int. J. Syst. Evol. Microbiol.">
        <title>Description of Erysipelothrix piscisicarius sp. nov., an emergent fish pathogen, and assessment of virulence using a tiger barb (Puntigrus tetrazona) infection model.</title>
        <authorList>
            <person name="Pomaranski E.K."/>
            <person name="Griffin M.J."/>
            <person name="Camus A.C."/>
            <person name="Armwood A.R."/>
            <person name="Shelley J."/>
            <person name="Waldbieser G.C."/>
            <person name="LaFrentz B.R."/>
            <person name="Garcia J.C."/>
            <person name="Yanong R."/>
            <person name="Soto E."/>
        </authorList>
    </citation>
    <scope>NUCLEOTIDE SEQUENCE [LARGE SCALE GENOMIC DNA]</scope>
    <source>
        <strain evidence="2 3">15TAL0474</strain>
    </source>
</reference>
<dbReference type="Gene3D" id="3.40.50.720">
    <property type="entry name" value="NAD(P)-binding Rossmann-like Domain"/>
    <property type="match status" value="1"/>
</dbReference>
<dbReference type="RefSeq" id="WP_125164865.1">
    <property type="nucleotide sequence ID" value="NZ_CP034234.1"/>
</dbReference>
<dbReference type="Proteomes" id="UP000278804">
    <property type="component" value="Chromosome"/>
</dbReference>
<evidence type="ECO:0000313" key="3">
    <source>
        <dbReference type="Proteomes" id="UP000278804"/>
    </source>
</evidence>
<dbReference type="InterPro" id="IPR036291">
    <property type="entry name" value="NAD(P)-bd_dom_sf"/>
</dbReference>
<dbReference type="InterPro" id="IPR013332">
    <property type="entry name" value="KPR_N"/>
</dbReference>
<dbReference type="SUPFAM" id="SSF51735">
    <property type="entry name" value="NAD(P)-binding Rossmann-fold domains"/>
    <property type="match status" value="1"/>
</dbReference>
<accession>A0A3Q8S372</accession>
<protein>
    <submittedName>
        <fullName evidence="2">2-dehydropantoate 2-reductase</fullName>
    </submittedName>
</protein>
<dbReference type="KEGG" id="eri:EEI45_08360"/>
<dbReference type="Pfam" id="PF02558">
    <property type="entry name" value="ApbA"/>
    <property type="match status" value="1"/>
</dbReference>
<name>A0A3Q8S372_9FIRM</name>
<organism evidence="2 3">
    <name type="scientific">Erysipelothrix piscisicarius</name>
    <dbReference type="NCBI Taxonomy" id="2485784"/>
    <lineage>
        <taxon>Bacteria</taxon>
        <taxon>Bacillati</taxon>
        <taxon>Bacillota</taxon>
        <taxon>Erysipelotrichia</taxon>
        <taxon>Erysipelotrichales</taxon>
        <taxon>Erysipelotrichaceae</taxon>
        <taxon>Erysipelothrix</taxon>
    </lineage>
</organism>
<evidence type="ECO:0000313" key="2">
    <source>
        <dbReference type="EMBL" id="AZK44711.1"/>
    </source>
</evidence>
<feature type="domain" description="Ketopantoate reductase N-terminal" evidence="1">
    <location>
        <begin position="3"/>
        <end position="101"/>
    </location>
</feature>
<dbReference type="EMBL" id="CP034234">
    <property type="protein sequence ID" value="AZK44711.1"/>
    <property type="molecule type" value="Genomic_DNA"/>
</dbReference>
<dbReference type="AlphaFoldDB" id="A0A3Q8S372"/>
<sequence length="333" mass="38012">MDILILGLGTIGTLYGSLFFRAGHNVEHFLREGKDHVDCGHVKLLDGRLNPKGKELSFDYKIKPSTKKEYDFIFVSVSSGNLKEAMDSLREAKIHGTVLLFTGVWTDHKRLDEIMGFYNYILGYPVGGGSMDEEGVLTAVVNEYAMIESKSNARIPNYNLMMSLFKSCDITFEIPHDMLEWMWVRMSVSAAIVSTVALYGNLSFPGASVEYVMTNSKALAHCIRTIRETLLIARGRGINMNHFKQEILPYKFPAGISGWGMKVKFKTSRIARESMKRHNNIDDLMYICYEVFHEGKRQCVPMPHFTENMQAMLVKLEEQEHIDPSLYNHIKKF</sequence>
<proteinExistence type="predicted"/>